<keyword evidence="2" id="KW-0472">Membrane</keyword>
<proteinExistence type="predicted"/>
<keyword evidence="1" id="KW-0175">Coiled coil</keyword>
<evidence type="ECO:0000256" key="2">
    <source>
        <dbReference type="SAM" id="Phobius"/>
    </source>
</evidence>
<feature type="transmembrane region" description="Helical" evidence="2">
    <location>
        <begin position="73"/>
        <end position="88"/>
    </location>
</feature>
<gene>
    <name evidence="3" type="ORF">BR63_00025</name>
</gene>
<dbReference type="EMBL" id="CP045798">
    <property type="protein sequence ID" value="QNB44857.1"/>
    <property type="molecule type" value="Genomic_DNA"/>
</dbReference>
<name>A0A7G6DYF3_THEFR</name>
<sequence>MTEQWYNNKELFEMIQELKTEIKLTTTEMARTREIVAKYNGIREQIEACKDKIEAIEHQAQGRYSFGKAIREWGGWLVAIASFLYAVLR</sequence>
<evidence type="ECO:0000256" key="1">
    <source>
        <dbReference type="SAM" id="Coils"/>
    </source>
</evidence>
<feature type="coiled-coil region" evidence="1">
    <location>
        <begin position="8"/>
        <end position="59"/>
    </location>
</feature>
<keyword evidence="2" id="KW-0812">Transmembrane</keyword>
<dbReference type="KEGG" id="tfr:BR63_00025"/>
<dbReference type="Proteomes" id="UP000515847">
    <property type="component" value="Chromosome"/>
</dbReference>
<evidence type="ECO:0000313" key="3">
    <source>
        <dbReference type="EMBL" id="QNB44857.1"/>
    </source>
</evidence>
<reference evidence="3 4" key="1">
    <citation type="journal article" date="2019" name="Front. Microbiol.">
        <title>Thermoanaerosceptrum fracticalcis gen. nov. sp. nov., a Novel Fumarate-Fermenting Microorganism From a Deep Fractured Carbonate Aquifer of the US Great Basin.</title>
        <authorList>
            <person name="Hamilton-Brehm S.D."/>
            <person name="Stewart L.E."/>
            <person name="Zavarin M."/>
            <person name="Caldwell M."/>
            <person name="Lawson P.A."/>
            <person name="Onstott T.C."/>
            <person name="Grzymski J."/>
            <person name="Neveux I."/>
            <person name="Lollar B.S."/>
            <person name="Russell C.E."/>
            <person name="Moser D.P."/>
        </authorList>
    </citation>
    <scope>NUCLEOTIDE SEQUENCE [LARGE SCALE GENOMIC DNA]</scope>
    <source>
        <strain evidence="3 4">DRI-13</strain>
    </source>
</reference>
<evidence type="ECO:0000313" key="4">
    <source>
        <dbReference type="Proteomes" id="UP000515847"/>
    </source>
</evidence>
<dbReference type="AlphaFoldDB" id="A0A7G6DYF3"/>
<organism evidence="3 4">
    <name type="scientific">Thermanaerosceptrum fracticalcis</name>
    <dbReference type="NCBI Taxonomy" id="1712410"/>
    <lineage>
        <taxon>Bacteria</taxon>
        <taxon>Bacillati</taxon>
        <taxon>Bacillota</taxon>
        <taxon>Clostridia</taxon>
        <taxon>Eubacteriales</taxon>
        <taxon>Peptococcaceae</taxon>
        <taxon>Thermanaerosceptrum</taxon>
    </lineage>
</organism>
<dbReference type="RefSeq" id="WP_034424442.1">
    <property type="nucleotide sequence ID" value="NZ_CP045798.1"/>
</dbReference>
<accession>A0A7G6DYF3</accession>
<keyword evidence="2" id="KW-1133">Transmembrane helix</keyword>
<protein>
    <submittedName>
        <fullName evidence="3">Uncharacterized protein</fullName>
    </submittedName>
</protein>
<keyword evidence="4" id="KW-1185">Reference proteome</keyword>
<dbReference type="OrthoDB" id="2085144at2"/>